<keyword evidence="2" id="KW-1185">Reference proteome</keyword>
<sequence>RYFYNRFNLNKWNANIIVSCRSHVLSDKDIKHVLIGSNNKTTPVIYLWPFSKKKINQYIDKFMKMNKKNKWNETLNWTIRQYKTTLKRYPSLCKMMEEPFLIQQILAILPSFSKQYSPATKISKAQVYEAFNKQWIDSRVKKIANQLKEMHPQKIKFAFQQYCQELAFEMFIQGNQTAIENDKEYKKINICTKPDPTIEMEIKCVEKKSKNMNLTQNVWERYFNGDSIAKY</sequence>
<comment type="caution">
    <text evidence="1">The sequence shown here is derived from an EMBL/GenBank/DDBJ whole genome shotgun (WGS) entry which is preliminary data.</text>
</comment>
<evidence type="ECO:0000313" key="1">
    <source>
        <dbReference type="EMBL" id="ETN97735.1"/>
    </source>
</evidence>
<feature type="non-terminal residue" evidence="1">
    <location>
        <position position="1"/>
    </location>
</feature>
<protein>
    <submittedName>
        <fullName evidence="1">Uncharacterized protein</fullName>
    </submittedName>
</protein>
<evidence type="ECO:0000313" key="2">
    <source>
        <dbReference type="Proteomes" id="UP000023152"/>
    </source>
</evidence>
<gene>
    <name evidence="1" type="ORF">RFI_39791</name>
</gene>
<proteinExistence type="predicted"/>
<reference evidence="1 2" key="1">
    <citation type="journal article" date="2013" name="Curr. Biol.">
        <title>The Genome of the Foraminiferan Reticulomyxa filosa.</title>
        <authorList>
            <person name="Glockner G."/>
            <person name="Hulsmann N."/>
            <person name="Schleicher M."/>
            <person name="Noegel A.A."/>
            <person name="Eichinger L."/>
            <person name="Gallinger C."/>
            <person name="Pawlowski J."/>
            <person name="Sierra R."/>
            <person name="Euteneuer U."/>
            <person name="Pillet L."/>
            <person name="Moustafa A."/>
            <person name="Platzer M."/>
            <person name="Groth M."/>
            <person name="Szafranski K."/>
            <person name="Schliwa M."/>
        </authorList>
    </citation>
    <scope>NUCLEOTIDE SEQUENCE [LARGE SCALE GENOMIC DNA]</scope>
</reference>
<dbReference type="EMBL" id="ASPP01048793">
    <property type="protein sequence ID" value="ETN97735.1"/>
    <property type="molecule type" value="Genomic_DNA"/>
</dbReference>
<accession>X6L8B9</accession>
<name>X6L8B9_RETFI</name>
<organism evidence="1 2">
    <name type="scientific">Reticulomyxa filosa</name>
    <dbReference type="NCBI Taxonomy" id="46433"/>
    <lineage>
        <taxon>Eukaryota</taxon>
        <taxon>Sar</taxon>
        <taxon>Rhizaria</taxon>
        <taxon>Retaria</taxon>
        <taxon>Foraminifera</taxon>
        <taxon>Monothalamids</taxon>
        <taxon>Reticulomyxidae</taxon>
        <taxon>Reticulomyxa</taxon>
    </lineage>
</organism>
<dbReference type="AlphaFoldDB" id="X6L8B9"/>
<dbReference type="Proteomes" id="UP000023152">
    <property type="component" value="Unassembled WGS sequence"/>
</dbReference>
<feature type="non-terminal residue" evidence="1">
    <location>
        <position position="231"/>
    </location>
</feature>